<dbReference type="RefSeq" id="WP_102113734.1">
    <property type="nucleotide sequence ID" value="NZ_BMGN01000006.1"/>
</dbReference>
<dbReference type="PANTHER" id="PTHR11748">
    <property type="entry name" value="D-LACTATE DEHYDROGENASE"/>
    <property type="match status" value="1"/>
</dbReference>
<dbReference type="Gene3D" id="3.30.465.10">
    <property type="match status" value="1"/>
</dbReference>
<dbReference type="InterPro" id="IPR016166">
    <property type="entry name" value="FAD-bd_PCMH"/>
</dbReference>
<sequence>MPDSASHGDNIGNGLKAALLSITGPDGVTDDEATRRLHSGDIWSESAEPVALVVAPDNLEQLSAVTALLHRHQVPLAPRGAGMSYTGGYIPTVSGTVSLDMRRMNRVIDLRPDDMVVTVEAGCTWIDLNKALAPHGLRTPFFGPMSGLISTIGGGVSQQNAMLGAGHYGTTSESVVALTMVLADGSILRTGARGEDGDTPFYRHFGPDLTGLFCGDCGAFGTKAHITLRLIQAPKHEDYASFEFPTGGDLMRAMAALARAGVAAEMCAFDPGLTRVRMQRASMTSDVKALGAVVTRQKSLLRGLWEAVRVAGAGRSFVSEDSFPLHLNAEGRSAEAVAHDMATARRIATEHHGREVANTIAKVIRAMPFPPLNSALGPGGERWIPIHGQISLSKAPALYEAVEQVFAGMADDFAKHNIKTGYLFTSLSTNALIVEPVIYWPEKRLPVHYQALEPTHIARLPEHADNPDATAVVTEARKRLIATFRRFGCGHFQVGRSYPYRESRDAASQSVLDALKDAVDPARVLNPGVLGFAKGQK</sequence>
<evidence type="ECO:0000256" key="1">
    <source>
        <dbReference type="ARBA" id="ARBA00008000"/>
    </source>
</evidence>
<reference evidence="4 5" key="1">
    <citation type="submission" date="2017-12" db="EMBL/GenBank/DDBJ databases">
        <title>Genomes of bacteria within cyanobacterial aggregates.</title>
        <authorList>
            <person name="Cai H."/>
        </authorList>
    </citation>
    <scope>NUCLEOTIDE SEQUENCE [LARGE SCALE GENOMIC DNA]</scope>
    <source>
        <strain evidence="4 5">TH16</strain>
    </source>
</reference>
<protein>
    <submittedName>
        <fullName evidence="4">FAD-binding oxidoreductase</fullName>
    </submittedName>
</protein>
<evidence type="ECO:0000313" key="5">
    <source>
        <dbReference type="Proteomes" id="UP000234752"/>
    </source>
</evidence>
<dbReference type="SUPFAM" id="SSF55103">
    <property type="entry name" value="FAD-linked oxidases, C-terminal domain"/>
    <property type="match status" value="1"/>
</dbReference>
<dbReference type="SUPFAM" id="SSF56176">
    <property type="entry name" value="FAD-binding/transporter-associated domain-like"/>
    <property type="match status" value="1"/>
</dbReference>
<dbReference type="Proteomes" id="UP000234752">
    <property type="component" value="Chromosome eg_2"/>
</dbReference>
<dbReference type="OrthoDB" id="9811557at2"/>
<gene>
    <name evidence="4" type="ORF">C0V82_17435</name>
</gene>
<name>A0A2K9NGE9_9PROT</name>
<keyword evidence="5" id="KW-1185">Reference proteome</keyword>
<dbReference type="PANTHER" id="PTHR11748:SF111">
    <property type="entry name" value="D-LACTATE DEHYDROGENASE, MITOCHONDRIAL-RELATED"/>
    <property type="match status" value="1"/>
</dbReference>
<evidence type="ECO:0000256" key="2">
    <source>
        <dbReference type="ARBA" id="ARBA00022630"/>
    </source>
</evidence>
<accession>A0A2K9NGE9</accession>
<organism evidence="4 5">
    <name type="scientific">Niveispirillum cyanobacteriorum</name>
    <dbReference type="NCBI Taxonomy" id="1612173"/>
    <lineage>
        <taxon>Bacteria</taxon>
        <taxon>Pseudomonadati</taxon>
        <taxon>Pseudomonadota</taxon>
        <taxon>Alphaproteobacteria</taxon>
        <taxon>Rhodospirillales</taxon>
        <taxon>Azospirillaceae</taxon>
        <taxon>Niveispirillum</taxon>
    </lineage>
</organism>
<dbReference type="InterPro" id="IPR016169">
    <property type="entry name" value="FAD-bd_PCMH_sub2"/>
</dbReference>
<dbReference type="InterPro" id="IPR016164">
    <property type="entry name" value="FAD-linked_Oxase-like_C"/>
</dbReference>
<dbReference type="Pfam" id="PF01565">
    <property type="entry name" value="FAD_binding_4"/>
    <property type="match status" value="1"/>
</dbReference>
<dbReference type="AlphaFoldDB" id="A0A2K9NGE9"/>
<dbReference type="InterPro" id="IPR006094">
    <property type="entry name" value="Oxid_FAD_bind_N"/>
</dbReference>
<dbReference type="GO" id="GO:0071949">
    <property type="term" value="F:FAD binding"/>
    <property type="evidence" value="ECO:0007669"/>
    <property type="project" value="InterPro"/>
</dbReference>
<keyword evidence="2" id="KW-0285">Flavoprotein</keyword>
<dbReference type="GO" id="GO:1903457">
    <property type="term" value="P:lactate catabolic process"/>
    <property type="evidence" value="ECO:0007669"/>
    <property type="project" value="TreeGrafter"/>
</dbReference>
<comment type="similarity">
    <text evidence="1">Belongs to the FAD-binding oxidoreductase/transferase type 4 family.</text>
</comment>
<dbReference type="GO" id="GO:0008720">
    <property type="term" value="F:D-lactate dehydrogenase (NAD+) activity"/>
    <property type="evidence" value="ECO:0007669"/>
    <property type="project" value="TreeGrafter"/>
</dbReference>
<dbReference type="EMBL" id="CP025612">
    <property type="protein sequence ID" value="AUN32189.1"/>
    <property type="molecule type" value="Genomic_DNA"/>
</dbReference>
<dbReference type="InterPro" id="IPR036318">
    <property type="entry name" value="FAD-bd_PCMH-like_sf"/>
</dbReference>
<proteinExistence type="inferred from homology"/>
<dbReference type="PROSITE" id="PS51387">
    <property type="entry name" value="FAD_PCMH"/>
    <property type="match status" value="1"/>
</dbReference>
<evidence type="ECO:0000256" key="3">
    <source>
        <dbReference type="ARBA" id="ARBA00022827"/>
    </source>
</evidence>
<keyword evidence="3" id="KW-0274">FAD</keyword>
<dbReference type="KEGG" id="ncb:C0V82_17435"/>
<dbReference type="GO" id="GO:0004458">
    <property type="term" value="F:D-lactate dehydrogenase (cytochrome) activity"/>
    <property type="evidence" value="ECO:0007669"/>
    <property type="project" value="TreeGrafter"/>
</dbReference>
<evidence type="ECO:0000313" key="4">
    <source>
        <dbReference type="EMBL" id="AUN32189.1"/>
    </source>
</evidence>